<dbReference type="EMBL" id="QTSX02002900">
    <property type="protein sequence ID" value="KAJ9073542.1"/>
    <property type="molecule type" value="Genomic_DNA"/>
</dbReference>
<name>A0ACC2TGA3_9FUNG</name>
<gene>
    <name evidence="1" type="ORF">DSO57_1015308</name>
</gene>
<sequence>MDDALPSLLMAAGDVWLTREIFVCPCAVGPACPTISSWLGAKCWWSLPNVCNQMENNKYKLITPLVLLSTPKCPHSTPSHCFILHLPVDGSSSEDAINKDPNNEPSPSGSRHCPSA</sequence>
<proteinExistence type="predicted"/>
<evidence type="ECO:0000313" key="1">
    <source>
        <dbReference type="EMBL" id="KAJ9073542.1"/>
    </source>
</evidence>
<reference evidence="1" key="1">
    <citation type="submission" date="2022-04" db="EMBL/GenBank/DDBJ databases">
        <title>Genome of the entomopathogenic fungus Entomophthora muscae.</title>
        <authorList>
            <person name="Elya C."/>
            <person name="Lovett B.R."/>
            <person name="Lee E."/>
            <person name="Macias A.M."/>
            <person name="Hajek A.E."/>
            <person name="De Bivort B.L."/>
            <person name="Kasson M.T."/>
            <person name="De Fine Licht H.H."/>
            <person name="Stajich J.E."/>
        </authorList>
    </citation>
    <scope>NUCLEOTIDE SEQUENCE</scope>
    <source>
        <strain evidence="1">Berkeley</strain>
    </source>
</reference>
<accession>A0ACC2TGA3</accession>
<comment type="caution">
    <text evidence="1">The sequence shown here is derived from an EMBL/GenBank/DDBJ whole genome shotgun (WGS) entry which is preliminary data.</text>
</comment>
<evidence type="ECO:0000313" key="2">
    <source>
        <dbReference type="Proteomes" id="UP001165960"/>
    </source>
</evidence>
<dbReference type="Proteomes" id="UP001165960">
    <property type="component" value="Unassembled WGS sequence"/>
</dbReference>
<organism evidence="1 2">
    <name type="scientific">Entomophthora muscae</name>
    <dbReference type="NCBI Taxonomy" id="34485"/>
    <lineage>
        <taxon>Eukaryota</taxon>
        <taxon>Fungi</taxon>
        <taxon>Fungi incertae sedis</taxon>
        <taxon>Zoopagomycota</taxon>
        <taxon>Entomophthoromycotina</taxon>
        <taxon>Entomophthoromycetes</taxon>
        <taxon>Entomophthorales</taxon>
        <taxon>Entomophthoraceae</taxon>
        <taxon>Entomophthora</taxon>
    </lineage>
</organism>
<protein>
    <submittedName>
        <fullName evidence="1">Uncharacterized protein</fullName>
    </submittedName>
</protein>
<keyword evidence="2" id="KW-1185">Reference proteome</keyword>